<gene>
    <name evidence="2" type="ORF">CLV43_107486</name>
</gene>
<feature type="transmembrane region" description="Helical" evidence="1">
    <location>
        <begin position="116"/>
        <end position="136"/>
    </location>
</feature>
<dbReference type="Pfam" id="PF08570">
    <property type="entry name" value="DUF1761"/>
    <property type="match status" value="1"/>
</dbReference>
<proteinExistence type="predicted"/>
<feature type="transmembrane region" description="Helical" evidence="1">
    <location>
        <begin position="7"/>
        <end position="32"/>
    </location>
</feature>
<dbReference type="InterPro" id="IPR013879">
    <property type="entry name" value="DUF1761"/>
</dbReference>
<keyword evidence="1" id="KW-1133">Transmembrane helix</keyword>
<keyword evidence="3" id="KW-1185">Reference proteome</keyword>
<keyword evidence="1" id="KW-0472">Membrane</keyword>
<evidence type="ECO:0000313" key="3">
    <source>
        <dbReference type="Proteomes" id="UP000239494"/>
    </source>
</evidence>
<dbReference type="EMBL" id="PVTF01000007">
    <property type="protein sequence ID" value="PRY39899.1"/>
    <property type="molecule type" value="Genomic_DNA"/>
</dbReference>
<feature type="transmembrane region" description="Helical" evidence="1">
    <location>
        <begin position="52"/>
        <end position="77"/>
    </location>
</feature>
<protein>
    <submittedName>
        <fullName evidence="2">Uncharacterized protein DUF1761</fullName>
    </submittedName>
</protein>
<evidence type="ECO:0000256" key="1">
    <source>
        <dbReference type="SAM" id="Phobius"/>
    </source>
</evidence>
<dbReference type="OrthoDB" id="2623652at2"/>
<organism evidence="2 3">
    <name type="scientific">Umezawaea tangerina</name>
    <dbReference type="NCBI Taxonomy" id="84725"/>
    <lineage>
        <taxon>Bacteria</taxon>
        <taxon>Bacillati</taxon>
        <taxon>Actinomycetota</taxon>
        <taxon>Actinomycetes</taxon>
        <taxon>Pseudonocardiales</taxon>
        <taxon>Pseudonocardiaceae</taxon>
        <taxon>Umezawaea</taxon>
    </lineage>
</organism>
<reference evidence="2 3" key="1">
    <citation type="submission" date="2018-03" db="EMBL/GenBank/DDBJ databases">
        <title>Genomic Encyclopedia of Archaeal and Bacterial Type Strains, Phase II (KMG-II): from individual species to whole genera.</title>
        <authorList>
            <person name="Goeker M."/>
        </authorList>
    </citation>
    <scope>NUCLEOTIDE SEQUENCE [LARGE SCALE GENOMIC DNA]</scope>
    <source>
        <strain evidence="2 3">DSM 44720</strain>
    </source>
</reference>
<comment type="caution">
    <text evidence="2">The sequence shown here is derived from an EMBL/GenBank/DDBJ whole genome shotgun (WGS) entry which is preliminary data.</text>
</comment>
<dbReference type="AlphaFoldDB" id="A0A2T0T2P0"/>
<accession>A0A2T0T2P0</accession>
<dbReference type="Proteomes" id="UP000239494">
    <property type="component" value="Unassembled WGS sequence"/>
</dbReference>
<evidence type="ECO:0000313" key="2">
    <source>
        <dbReference type="EMBL" id="PRY39899.1"/>
    </source>
</evidence>
<keyword evidence="1" id="KW-0812">Transmembrane</keyword>
<dbReference type="RefSeq" id="WP_106189778.1">
    <property type="nucleotide sequence ID" value="NZ_PVTF01000007.1"/>
</dbReference>
<sequence length="137" mass="13980">MFGSVSVNWWGVLVATVVISVLAGLYFTVVVAKAYAKAVGHEPDAPAPSGPLFIAGPMVCNLVTVLASAVLVSALGIDTLGDALVFGLVVGLGYLVAMTFQIAVNPVFARPLLYGLVNGPYFLVASLVTSASLVLVG</sequence>
<feature type="transmembrane region" description="Helical" evidence="1">
    <location>
        <begin position="84"/>
        <end position="104"/>
    </location>
</feature>
<name>A0A2T0T2P0_9PSEU</name>